<dbReference type="Pfam" id="PF00254">
    <property type="entry name" value="FKBP_C"/>
    <property type="match status" value="1"/>
</dbReference>
<sequence length="238" mass="25679">MLTLVLTVGLTPSRHDVVSRARLTARPLSGPEQSPALPFACSRRAFASSALALSAAAARPFASVASIKPGDGGDGTWAEHTGAFDDDFFKGFKSTDTGFKYKFITPGEGEKPREQQNVYMHYTGYLLDGTEFDTSYDGKGPFKFRLGEGKVITGWESIIYGMKPGQKVIVTIPPEYAYGDKKQDKVPAGSTLVFYMELLRLGKVKGEKTTYGTIQGKPGGVRIEAGSVTNRATDADTD</sequence>
<evidence type="ECO:0000256" key="3">
    <source>
        <dbReference type="ARBA" id="ARBA00023110"/>
    </source>
</evidence>
<gene>
    <name evidence="7" type="ORF">PANT1444_LOCUS20828</name>
</gene>
<dbReference type="EC" id="5.2.1.8" evidence="2 5"/>
<name>A0A7S0I525_9EUKA</name>
<evidence type="ECO:0000256" key="4">
    <source>
        <dbReference type="ARBA" id="ARBA00023235"/>
    </source>
</evidence>
<accession>A0A7S0I525</accession>
<evidence type="ECO:0000256" key="1">
    <source>
        <dbReference type="ARBA" id="ARBA00000971"/>
    </source>
</evidence>
<keyword evidence="3 5" id="KW-0697">Rotamase</keyword>
<dbReference type="EMBL" id="HBEP01036792">
    <property type="protein sequence ID" value="CAD8511173.1"/>
    <property type="molecule type" value="Transcribed_RNA"/>
</dbReference>
<dbReference type="PANTHER" id="PTHR43811">
    <property type="entry name" value="FKBP-TYPE PEPTIDYL-PROLYL CIS-TRANS ISOMERASE FKPA"/>
    <property type="match status" value="1"/>
</dbReference>
<dbReference type="PROSITE" id="PS50059">
    <property type="entry name" value="FKBP_PPIASE"/>
    <property type="match status" value="1"/>
</dbReference>
<keyword evidence="4 5" id="KW-0413">Isomerase</keyword>
<dbReference type="Gene3D" id="3.10.50.40">
    <property type="match status" value="1"/>
</dbReference>
<evidence type="ECO:0000313" key="7">
    <source>
        <dbReference type="EMBL" id="CAD8511173.1"/>
    </source>
</evidence>
<organism evidence="7">
    <name type="scientific">Phaeocystis antarctica</name>
    <dbReference type="NCBI Taxonomy" id="33657"/>
    <lineage>
        <taxon>Eukaryota</taxon>
        <taxon>Haptista</taxon>
        <taxon>Haptophyta</taxon>
        <taxon>Prymnesiophyceae</taxon>
        <taxon>Phaeocystales</taxon>
        <taxon>Phaeocystaceae</taxon>
        <taxon>Phaeocystis</taxon>
    </lineage>
</organism>
<evidence type="ECO:0000256" key="2">
    <source>
        <dbReference type="ARBA" id="ARBA00013194"/>
    </source>
</evidence>
<proteinExistence type="predicted"/>
<dbReference type="PANTHER" id="PTHR43811:SF19">
    <property type="entry name" value="39 KDA FK506-BINDING NUCLEAR PROTEIN"/>
    <property type="match status" value="1"/>
</dbReference>
<protein>
    <recommendedName>
        <fullName evidence="2 5">peptidylprolyl isomerase</fullName>
        <ecNumber evidence="2 5">5.2.1.8</ecNumber>
    </recommendedName>
</protein>
<feature type="domain" description="PPIase FKBP-type" evidence="6">
    <location>
        <begin position="115"/>
        <end position="202"/>
    </location>
</feature>
<dbReference type="GO" id="GO:0003755">
    <property type="term" value="F:peptidyl-prolyl cis-trans isomerase activity"/>
    <property type="evidence" value="ECO:0007669"/>
    <property type="project" value="UniProtKB-KW"/>
</dbReference>
<dbReference type="InterPro" id="IPR001179">
    <property type="entry name" value="PPIase_FKBP_dom"/>
</dbReference>
<evidence type="ECO:0000259" key="6">
    <source>
        <dbReference type="PROSITE" id="PS50059"/>
    </source>
</evidence>
<dbReference type="InterPro" id="IPR046357">
    <property type="entry name" value="PPIase_dom_sf"/>
</dbReference>
<dbReference type="FunFam" id="3.10.50.40:FF:000006">
    <property type="entry name" value="Peptidyl-prolyl cis-trans isomerase"/>
    <property type="match status" value="1"/>
</dbReference>
<comment type="catalytic activity">
    <reaction evidence="1 5">
        <text>[protein]-peptidylproline (omega=180) = [protein]-peptidylproline (omega=0)</text>
        <dbReference type="Rhea" id="RHEA:16237"/>
        <dbReference type="Rhea" id="RHEA-COMP:10747"/>
        <dbReference type="Rhea" id="RHEA-COMP:10748"/>
        <dbReference type="ChEBI" id="CHEBI:83833"/>
        <dbReference type="ChEBI" id="CHEBI:83834"/>
        <dbReference type="EC" id="5.2.1.8"/>
    </reaction>
</comment>
<evidence type="ECO:0000256" key="5">
    <source>
        <dbReference type="PROSITE-ProRule" id="PRU00277"/>
    </source>
</evidence>
<dbReference type="AlphaFoldDB" id="A0A7S0I525"/>
<reference evidence="7" key="1">
    <citation type="submission" date="2021-01" db="EMBL/GenBank/DDBJ databases">
        <authorList>
            <person name="Corre E."/>
            <person name="Pelletier E."/>
            <person name="Niang G."/>
            <person name="Scheremetjew M."/>
            <person name="Finn R."/>
            <person name="Kale V."/>
            <person name="Holt S."/>
            <person name="Cochrane G."/>
            <person name="Meng A."/>
            <person name="Brown T."/>
            <person name="Cohen L."/>
        </authorList>
    </citation>
    <scope>NUCLEOTIDE SEQUENCE</scope>
    <source>
        <strain evidence="7">CCMP1374</strain>
    </source>
</reference>
<dbReference type="SUPFAM" id="SSF54534">
    <property type="entry name" value="FKBP-like"/>
    <property type="match status" value="1"/>
</dbReference>